<accession>A0A0F9CTH1</accession>
<sequence length="42" mass="4728">MAKKPKKTENAVKPTEVDGTPKLSKSEQLRKYKAGYDTYQLG</sequence>
<feature type="region of interest" description="Disordered" evidence="1">
    <location>
        <begin position="1"/>
        <end position="29"/>
    </location>
</feature>
<name>A0A0F9CTH1_9ZZZZ</name>
<feature type="non-terminal residue" evidence="2">
    <location>
        <position position="42"/>
    </location>
</feature>
<reference evidence="2" key="1">
    <citation type="journal article" date="2015" name="Nature">
        <title>Complex archaea that bridge the gap between prokaryotes and eukaryotes.</title>
        <authorList>
            <person name="Spang A."/>
            <person name="Saw J.H."/>
            <person name="Jorgensen S.L."/>
            <person name="Zaremba-Niedzwiedzka K."/>
            <person name="Martijn J."/>
            <person name="Lind A.E."/>
            <person name="van Eijk R."/>
            <person name="Schleper C."/>
            <person name="Guy L."/>
            <person name="Ettema T.J."/>
        </authorList>
    </citation>
    <scope>NUCLEOTIDE SEQUENCE</scope>
</reference>
<proteinExistence type="predicted"/>
<evidence type="ECO:0000256" key="1">
    <source>
        <dbReference type="SAM" id="MobiDB-lite"/>
    </source>
</evidence>
<dbReference type="AlphaFoldDB" id="A0A0F9CTH1"/>
<protein>
    <submittedName>
        <fullName evidence="2">Uncharacterized protein</fullName>
    </submittedName>
</protein>
<comment type="caution">
    <text evidence="2">The sequence shown here is derived from an EMBL/GenBank/DDBJ whole genome shotgun (WGS) entry which is preliminary data.</text>
</comment>
<gene>
    <name evidence="2" type="ORF">LCGC14_2570600</name>
</gene>
<organism evidence="2">
    <name type="scientific">marine sediment metagenome</name>
    <dbReference type="NCBI Taxonomy" id="412755"/>
    <lineage>
        <taxon>unclassified sequences</taxon>
        <taxon>metagenomes</taxon>
        <taxon>ecological metagenomes</taxon>
    </lineage>
</organism>
<dbReference type="EMBL" id="LAZR01042672">
    <property type="protein sequence ID" value="KKL08966.1"/>
    <property type="molecule type" value="Genomic_DNA"/>
</dbReference>
<evidence type="ECO:0000313" key="2">
    <source>
        <dbReference type="EMBL" id="KKL08966.1"/>
    </source>
</evidence>